<dbReference type="Gene3D" id="3.40.50.2300">
    <property type="match status" value="1"/>
</dbReference>
<dbReference type="Gene3D" id="6.10.250.690">
    <property type="match status" value="1"/>
</dbReference>
<dbReference type="Proteomes" id="UP000248326">
    <property type="component" value="Unassembled WGS sequence"/>
</dbReference>
<keyword evidence="1 6" id="KW-0597">Phosphoprotein</keyword>
<dbReference type="InterPro" id="IPR001789">
    <property type="entry name" value="Sig_transdc_resp-reg_receiver"/>
</dbReference>
<gene>
    <name evidence="10" type="ORF">DES52_11237</name>
</gene>
<comment type="caution">
    <text evidence="10">The sequence shown here is derived from an EMBL/GenBank/DDBJ whole genome shotgun (WGS) entry which is preliminary data.</text>
</comment>
<evidence type="ECO:0000256" key="2">
    <source>
        <dbReference type="ARBA" id="ARBA00023012"/>
    </source>
</evidence>
<protein>
    <submittedName>
        <fullName evidence="10">Winged helix family two component transcriptional regulator</fullName>
    </submittedName>
</protein>
<name>A0A318S8J0_9DEIO</name>
<dbReference type="SMART" id="SM00448">
    <property type="entry name" value="REC"/>
    <property type="match status" value="1"/>
</dbReference>
<proteinExistence type="predicted"/>
<dbReference type="SUPFAM" id="SSF46894">
    <property type="entry name" value="C-terminal effector domain of the bipartite response regulators"/>
    <property type="match status" value="1"/>
</dbReference>
<feature type="DNA-binding region" description="OmpR/PhoB-type" evidence="7">
    <location>
        <begin position="163"/>
        <end position="262"/>
    </location>
</feature>
<sequence length="264" mass="29281">MSSGARLIAKTGAERTMRSVMLGAREVSARCSAFEFIMKPVIVVIEDEPSVREVIAFHLRRAAFEVRPCVTGREGWEAALSGADAVVLDWNLPDGSGLEWLGRLRDEPSLAHLPVLMVTARASESERVSGLYSGADDYLTKPFSAAELVARLHALLRRAAPRRRVLRVGAVEVDEDTGTATSNGRLLQLARREFDLLAFLARNSGRVYARRELLDRVWGEDYLGTERTVDQHVARLRSQLDLPSGEPGEIETVHGRGYRMRESA</sequence>
<dbReference type="GO" id="GO:0000976">
    <property type="term" value="F:transcription cis-regulatory region binding"/>
    <property type="evidence" value="ECO:0007669"/>
    <property type="project" value="TreeGrafter"/>
</dbReference>
<dbReference type="PROSITE" id="PS50110">
    <property type="entry name" value="RESPONSE_REGULATORY"/>
    <property type="match status" value="1"/>
</dbReference>
<feature type="modified residue" description="4-aspartylphosphate" evidence="6">
    <location>
        <position position="89"/>
    </location>
</feature>
<dbReference type="InterPro" id="IPR011006">
    <property type="entry name" value="CheY-like_superfamily"/>
</dbReference>
<evidence type="ECO:0000256" key="4">
    <source>
        <dbReference type="ARBA" id="ARBA00023125"/>
    </source>
</evidence>
<dbReference type="PANTHER" id="PTHR48111:SF4">
    <property type="entry name" value="DNA-BINDING DUAL TRANSCRIPTIONAL REGULATOR OMPR"/>
    <property type="match status" value="1"/>
</dbReference>
<dbReference type="Pfam" id="PF00072">
    <property type="entry name" value="Response_reg"/>
    <property type="match status" value="1"/>
</dbReference>
<dbReference type="EMBL" id="QJSX01000012">
    <property type="protein sequence ID" value="PYE52716.1"/>
    <property type="molecule type" value="Genomic_DNA"/>
</dbReference>
<dbReference type="GO" id="GO:0032993">
    <property type="term" value="C:protein-DNA complex"/>
    <property type="evidence" value="ECO:0007669"/>
    <property type="project" value="TreeGrafter"/>
</dbReference>
<keyword evidence="5" id="KW-0804">Transcription</keyword>
<feature type="domain" description="OmpR/PhoB-type" evidence="9">
    <location>
        <begin position="163"/>
        <end position="262"/>
    </location>
</feature>
<dbReference type="InterPro" id="IPR039420">
    <property type="entry name" value="WalR-like"/>
</dbReference>
<keyword evidence="2" id="KW-0902">Two-component regulatory system</keyword>
<keyword evidence="3" id="KW-0805">Transcription regulation</keyword>
<evidence type="ECO:0000259" key="9">
    <source>
        <dbReference type="PROSITE" id="PS51755"/>
    </source>
</evidence>
<dbReference type="PROSITE" id="PS51755">
    <property type="entry name" value="OMPR_PHOB"/>
    <property type="match status" value="1"/>
</dbReference>
<dbReference type="InterPro" id="IPR016032">
    <property type="entry name" value="Sig_transdc_resp-reg_C-effctor"/>
</dbReference>
<feature type="domain" description="Response regulatory" evidence="8">
    <location>
        <begin position="41"/>
        <end position="156"/>
    </location>
</feature>
<accession>A0A318S8J0</accession>
<dbReference type="GO" id="GO:0005829">
    <property type="term" value="C:cytosol"/>
    <property type="evidence" value="ECO:0007669"/>
    <property type="project" value="TreeGrafter"/>
</dbReference>
<evidence type="ECO:0000256" key="5">
    <source>
        <dbReference type="ARBA" id="ARBA00023163"/>
    </source>
</evidence>
<dbReference type="InterPro" id="IPR001867">
    <property type="entry name" value="OmpR/PhoB-type_DNA-bd"/>
</dbReference>
<dbReference type="InterPro" id="IPR036388">
    <property type="entry name" value="WH-like_DNA-bd_sf"/>
</dbReference>
<dbReference type="AlphaFoldDB" id="A0A318S8J0"/>
<dbReference type="GO" id="GO:0000156">
    <property type="term" value="F:phosphorelay response regulator activity"/>
    <property type="evidence" value="ECO:0007669"/>
    <property type="project" value="TreeGrafter"/>
</dbReference>
<dbReference type="GO" id="GO:0006355">
    <property type="term" value="P:regulation of DNA-templated transcription"/>
    <property type="evidence" value="ECO:0007669"/>
    <property type="project" value="InterPro"/>
</dbReference>
<keyword evidence="4 7" id="KW-0238">DNA-binding</keyword>
<dbReference type="SUPFAM" id="SSF52172">
    <property type="entry name" value="CheY-like"/>
    <property type="match status" value="1"/>
</dbReference>
<evidence type="ECO:0000256" key="7">
    <source>
        <dbReference type="PROSITE-ProRule" id="PRU01091"/>
    </source>
</evidence>
<keyword evidence="11" id="KW-1185">Reference proteome</keyword>
<evidence type="ECO:0000256" key="6">
    <source>
        <dbReference type="PROSITE-ProRule" id="PRU00169"/>
    </source>
</evidence>
<dbReference type="Gene3D" id="1.10.10.10">
    <property type="entry name" value="Winged helix-like DNA-binding domain superfamily/Winged helix DNA-binding domain"/>
    <property type="match status" value="1"/>
</dbReference>
<dbReference type="CDD" id="cd00383">
    <property type="entry name" value="trans_reg_C"/>
    <property type="match status" value="1"/>
</dbReference>
<evidence type="ECO:0000313" key="10">
    <source>
        <dbReference type="EMBL" id="PYE52716.1"/>
    </source>
</evidence>
<reference evidence="10 11" key="1">
    <citation type="submission" date="2018-06" db="EMBL/GenBank/DDBJ databases">
        <title>Genomic Encyclopedia of Type Strains, Phase IV (KMG-IV): sequencing the most valuable type-strain genomes for metagenomic binning, comparative biology and taxonomic classification.</title>
        <authorList>
            <person name="Goeker M."/>
        </authorList>
    </citation>
    <scope>NUCLEOTIDE SEQUENCE [LARGE SCALE GENOMIC DNA]</scope>
    <source>
        <strain evidence="10 11">DSM 18048</strain>
    </source>
</reference>
<dbReference type="Pfam" id="PF00486">
    <property type="entry name" value="Trans_reg_C"/>
    <property type="match status" value="1"/>
</dbReference>
<evidence type="ECO:0000259" key="8">
    <source>
        <dbReference type="PROSITE" id="PS50110"/>
    </source>
</evidence>
<evidence type="ECO:0000256" key="1">
    <source>
        <dbReference type="ARBA" id="ARBA00022553"/>
    </source>
</evidence>
<dbReference type="FunFam" id="1.10.10.10:FF:000018">
    <property type="entry name" value="DNA-binding response regulator ResD"/>
    <property type="match status" value="1"/>
</dbReference>
<dbReference type="PANTHER" id="PTHR48111">
    <property type="entry name" value="REGULATOR OF RPOS"/>
    <property type="match status" value="1"/>
</dbReference>
<organism evidence="10 11">
    <name type="scientific">Deinococcus yavapaiensis KR-236</name>
    <dbReference type="NCBI Taxonomy" id="694435"/>
    <lineage>
        <taxon>Bacteria</taxon>
        <taxon>Thermotogati</taxon>
        <taxon>Deinococcota</taxon>
        <taxon>Deinococci</taxon>
        <taxon>Deinococcales</taxon>
        <taxon>Deinococcaceae</taxon>
        <taxon>Deinococcus</taxon>
    </lineage>
</organism>
<dbReference type="SMART" id="SM00862">
    <property type="entry name" value="Trans_reg_C"/>
    <property type="match status" value="1"/>
</dbReference>
<evidence type="ECO:0000256" key="3">
    <source>
        <dbReference type="ARBA" id="ARBA00023015"/>
    </source>
</evidence>
<evidence type="ECO:0000313" key="11">
    <source>
        <dbReference type="Proteomes" id="UP000248326"/>
    </source>
</evidence>